<dbReference type="InterPro" id="IPR029063">
    <property type="entry name" value="SAM-dependent_MTases_sf"/>
</dbReference>
<dbReference type="GO" id="GO:0032259">
    <property type="term" value="P:methylation"/>
    <property type="evidence" value="ECO:0007669"/>
    <property type="project" value="UniProtKB-KW"/>
</dbReference>
<protein>
    <submittedName>
        <fullName evidence="4">Unannotated protein</fullName>
    </submittedName>
</protein>
<reference evidence="4" key="1">
    <citation type="submission" date="2020-05" db="EMBL/GenBank/DDBJ databases">
        <authorList>
            <person name="Chiriac C."/>
            <person name="Salcher M."/>
            <person name="Ghai R."/>
            <person name="Kavagutti S V."/>
        </authorList>
    </citation>
    <scope>NUCLEOTIDE SEQUENCE</scope>
</reference>
<evidence type="ECO:0000313" key="7">
    <source>
        <dbReference type="EMBL" id="CAB4613100.1"/>
    </source>
</evidence>
<dbReference type="HAMAP" id="MF_01813">
    <property type="entry name" value="MenG_UbiE_methyltr"/>
    <property type="match status" value="1"/>
</dbReference>
<evidence type="ECO:0000313" key="6">
    <source>
        <dbReference type="EMBL" id="CAB4578488.1"/>
    </source>
</evidence>
<evidence type="ECO:0000313" key="8">
    <source>
        <dbReference type="EMBL" id="CAB4702758.1"/>
    </source>
</evidence>
<dbReference type="AlphaFoldDB" id="A0A6J5YIY9"/>
<dbReference type="EMBL" id="CAEZXY010000018">
    <property type="protein sequence ID" value="CAB4702758.1"/>
    <property type="molecule type" value="Genomic_DNA"/>
</dbReference>
<evidence type="ECO:0000256" key="1">
    <source>
        <dbReference type="ARBA" id="ARBA00022603"/>
    </source>
</evidence>
<dbReference type="SUPFAM" id="SSF53335">
    <property type="entry name" value="S-adenosyl-L-methionine-dependent methyltransferases"/>
    <property type="match status" value="1"/>
</dbReference>
<dbReference type="EMBL" id="CAEZTY010000008">
    <property type="protein sequence ID" value="CAB4578488.1"/>
    <property type="molecule type" value="Genomic_DNA"/>
</dbReference>
<evidence type="ECO:0000256" key="3">
    <source>
        <dbReference type="ARBA" id="ARBA00022691"/>
    </source>
</evidence>
<dbReference type="InterPro" id="IPR004033">
    <property type="entry name" value="UbiE/COQ5_MeTrFase"/>
</dbReference>
<proteinExistence type="inferred from homology"/>
<dbReference type="EMBL" id="CAEZVC010000005">
    <property type="protein sequence ID" value="CAB4613100.1"/>
    <property type="molecule type" value="Genomic_DNA"/>
</dbReference>
<dbReference type="PANTHER" id="PTHR43591">
    <property type="entry name" value="METHYLTRANSFERASE"/>
    <property type="match status" value="1"/>
</dbReference>
<gene>
    <name evidence="6" type="ORF">UFOPK1762_00378</name>
    <name evidence="7" type="ORF">UFOPK1906_00179</name>
    <name evidence="8" type="ORF">UFOPK2624_00641</name>
    <name evidence="9" type="ORF">UFOPK2969_01342</name>
    <name evidence="4" type="ORF">UFOPK3331_00086</name>
    <name evidence="10" type="ORF">UFOPK3785_00309</name>
    <name evidence="5" type="ORF">UFOPK4201_01159</name>
    <name evidence="11" type="ORF">UFOPK4371_00249</name>
</gene>
<evidence type="ECO:0000313" key="11">
    <source>
        <dbReference type="EMBL" id="CAB5074008.1"/>
    </source>
</evidence>
<name>A0A6J5YIY9_9ZZZZ</name>
<evidence type="ECO:0000256" key="2">
    <source>
        <dbReference type="ARBA" id="ARBA00022679"/>
    </source>
</evidence>
<evidence type="ECO:0000313" key="5">
    <source>
        <dbReference type="EMBL" id="CAB4371955.1"/>
    </source>
</evidence>
<keyword evidence="3" id="KW-0949">S-adenosyl-L-methionine</keyword>
<dbReference type="PANTHER" id="PTHR43591:SF24">
    <property type="entry name" value="2-METHOXY-6-POLYPRENYL-1,4-BENZOQUINOL METHYLASE, MITOCHONDRIAL"/>
    <property type="match status" value="1"/>
</dbReference>
<dbReference type="GO" id="GO:0008168">
    <property type="term" value="F:methyltransferase activity"/>
    <property type="evidence" value="ECO:0007669"/>
    <property type="project" value="UniProtKB-KW"/>
</dbReference>
<dbReference type="Gene3D" id="3.40.50.150">
    <property type="entry name" value="Vaccinia Virus protein VP39"/>
    <property type="match status" value="1"/>
</dbReference>
<sequence>MKEIDSQQLPQGDEKVRAVRSMFDAIAPRYDLVNRVMTFRMDVRWRTRTVRELGLPDGSLVADLACGTGDFCRELQKHGHRPIGFDLSYGMLAAARTSAPLAEADALALPVPDGSLDGITCGFALRNLVELDGFFTELARTVRPGGRIALLEVAEPPNRFLRWGHSIYFGSVVPKVGGLLSDPSAYQYLPKSVAYLPEPGVMLQRLADAGFVQVERQLLSVGISQLITATRRSDTK</sequence>
<evidence type="ECO:0000313" key="4">
    <source>
        <dbReference type="EMBL" id="CAB4330014.1"/>
    </source>
</evidence>
<dbReference type="EMBL" id="CAFBNJ010000010">
    <property type="protein sequence ID" value="CAB4942737.1"/>
    <property type="molecule type" value="Genomic_DNA"/>
</dbReference>
<accession>A0A6J5YIY9</accession>
<keyword evidence="1" id="KW-0489">Methyltransferase</keyword>
<dbReference type="EMBL" id="CAFAAD010000111">
    <property type="protein sequence ID" value="CAB4798667.1"/>
    <property type="molecule type" value="Genomic_DNA"/>
</dbReference>
<dbReference type="EMBL" id="CAFBRD010000007">
    <property type="protein sequence ID" value="CAB5074008.1"/>
    <property type="molecule type" value="Genomic_DNA"/>
</dbReference>
<dbReference type="EMBL" id="CAESAL010000002">
    <property type="protein sequence ID" value="CAB4330014.1"/>
    <property type="molecule type" value="Genomic_DNA"/>
</dbReference>
<dbReference type="CDD" id="cd02440">
    <property type="entry name" value="AdoMet_MTases"/>
    <property type="match status" value="1"/>
</dbReference>
<dbReference type="PROSITE" id="PS51608">
    <property type="entry name" value="SAM_MT_UBIE"/>
    <property type="match status" value="1"/>
</dbReference>
<evidence type="ECO:0000313" key="10">
    <source>
        <dbReference type="EMBL" id="CAB4942737.1"/>
    </source>
</evidence>
<dbReference type="EMBL" id="CAEUNJ010000048">
    <property type="protein sequence ID" value="CAB4371955.1"/>
    <property type="molecule type" value="Genomic_DNA"/>
</dbReference>
<dbReference type="Pfam" id="PF01209">
    <property type="entry name" value="Ubie_methyltran"/>
    <property type="match status" value="1"/>
</dbReference>
<dbReference type="NCBIfam" id="TIGR01934">
    <property type="entry name" value="MenG_MenH_UbiE"/>
    <property type="match status" value="1"/>
</dbReference>
<keyword evidence="2" id="KW-0808">Transferase</keyword>
<organism evidence="4">
    <name type="scientific">freshwater metagenome</name>
    <dbReference type="NCBI Taxonomy" id="449393"/>
    <lineage>
        <taxon>unclassified sequences</taxon>
        <taxon>metagenomes</taxon>
        <taxon>ecological metagenomes</taxon>
    </lineage>
</organism>
<evidence type="ECO:0000313" key="9">
    <source>
        <dbReference type="EMBL" id="CAB4798667.1"/>
    </source>
</evidence>